<proteinExistence type="inferred from homology"/>
<dbReference type="SMART" id="SM00228">
    <property type="entry name" value="PDZ"/>
    <property type="match status" value="1"/>
</dbReference>
<keyword evidence="9 11" id="KW-0482">Metalloprotease</keyword>
<feature type="domain" description="PDZ" evidence="13">
    <location>
        <begin position="159"/>
        <end position="230"/>
    </location>
</feature>
<evidence type="ECO:0000256" key="1">
    <source>
        <dbReference type="ARBA" id="ARBA00001947"/>
    </source>
</evidence>
<name>A0A2P7QPL8_9SPHN</name>
<dbReference type="InterPro" id="IPR004387">
    <property type="entry name" value="Pept_M50_Zn"/>
</dbReference>
<dbReference type="Proteomes" id="UP000241167">
    <property type="component" value="Unassembled WGS sequence"/>
</dbReference>
<evidence type="ECO:0000256" key="8">
    <source>
        <dbReference type="ARBA" id="ARBA00022989"/>
    </source>
</evidence>
<comment type="cofactor">
    <cofactor evidence="1 11">
        <name>Zn(2+)</name>
        <dbReference type="ChEBI" id="CHEBI:29105"/>
    </cofactor>
</comment>
<evidence type="ECO:0000256" key="6">
    <source>
        <dbReference type="ARBA" id="ARBA00022801"/>
    </source>
</evidence>
<reference evidence="14 15" key="1">
    <citation type="submission" date="2018-03" db="EMBL/GenBank/DDBJ databases">
        <title>The draft genome of Sphingosinicella sp. GL-C-18.</title>
        <authorList>
            <person name="Liu L."/>
            <person name="Li L."/>
            <person name="Liang L."/>
            <person name="Zhang X."/>
            <person name="Wang T."/>
        </authorList>
    </citation>
    <scope>NUCLEOTIDE SEQUENCE [LARGE SCALE GENOMIC DNA]</scope>
    <source>
        <strain evidence="14 15">GL-C-18</strain>
    </source>
</reference>
<dbReference type="PANTHER" id="PTHR42837:SF2">
    <property type="entry name" value="MEMBRANE METALLOPROTEASE ARASP2, CHLOROPLASTIC-RELATED"/>
    <property type="match status" value="1"/>
</dbReference>
<dbReference type="InterPro" id="IPR041489">
    <property type="entry name" value="PDZ_6"/>
</dbReference>
<dbReference type="OrthoDB" id="9782003at2"/>
<comment type="similarity">
    <text evidence="3 11">Belongs to the peptidase M50B family.</text>
</comment>
<comment type="caution">
    <text evidence="14">The sequence shown here is derived from an EMBL/GenBank/DDBJ whole genome shotgun (WGS) entry which is preliminary data.</text>
</comment>
<evidence type="ECO:0000256" key="12">
    <source>
        <dbReference type="SAM" id="MobiDB-lite"/>
    </source>
</evidence>
<evidence type="ECO:0000256" key="10">
    <source>
        <dbReference type="ARBA" id="ARBA00023136"/>
    </source>
</evidence>
<dbReference type="InterPro" id="IPR008915">
    <property type="entry name" value="Peptidase_M50"/>
</dbReference>
<evidence type="ECO:0000313" key="15">
    <source>
        <dbReference type="Proteomes" id="UP000241167"/>
    </source>
</evidence>
<feature type="region of interest" description="Disordered" evidence="12">
    <location>
        <begin position="1"/>
        <end position="27"/>
    </location>
</feature>
<feature type="transmembrane region" description="Helical" evidence="11">
    <location>
        <begin position="142"/>
        <end position="167"/>
    </location>
</feature>
<dbReference type="Gene3D" id="2.30.42.10">
    <property type="match status" value="1"/>
</dbReference>
<keyword evidence="7 11" id="KW-0862">Zinc</keyword>
<evidence type="ECO:0000256" key="2">
    <source>
        <dbReference type="ARBA" id="ARBA00004141"/>
    </source>
</evidence>
<keyword evidence="5 11" id="KW-0812">Transmembrane</keyword>
<feature type="transmembrane region" description="Helical" evidence="11">
    <location>
        <begin position="320"/>
        <end position="338"/>
    </location>
</feature>
<dbReference type="AlphaFoldDB" id="A0A2P7QPL8"/>
<keyword evidence="4 14" id="KW-0645">Protease</keyword>
<keyword evidence="10 11" id="KW-0472">Membrane</keyword>
<dbReference type="CDD" id="cd06163">
    <property type="entry name" value="S2P-M50_PDZ_RseP-like"/>
    <property type="match status" value="1"/>
</dbReference>
<keyword evidence="6 11" id="KW-0378">Hydrolase</keyword>
<comment type="subcellular location">
    <subcellularLocation>
        <location evidence="2">Membrane</location>
        <topology evidence="2">Multi-pass membrane protein</topology>
    </subcellularLocation>
</comment>
<evidence type="ECO:0000256" key="7">
    <source>
        <dbReference type="ARBA" id="ARBA00022833"/>
    </source>
</evidence>
<keyword evidence="11" id="KW-0479">Metal-binding</keyword>
<feature type="transmembrane region" description="Helical" evidence="11">
    <location>
        <begin position="374"/>
        <end position="392"/>
    </location>
</feature>
<dbReference type="GO" id="GO:0016020">
    <property type="term" value="C:membrane"/>
    <property type="evidence" value="ECO:0007669"/>
    <property type="project" value="UniProtKB-SubCell"/>
</dbReference>
<dbReference type="Pfam" id="PF02163">
    <property type="entry name" value="Peptidase_M50"/>
    <property type="match status" value="1"/>
</dbReference>
<dbReference type="GO" id="GO:0006508">
    <property type="term" value="P:proteolysis"/>
    <property type="evidence" value="ECO:0007669"/>
    <property type="project" value="UniProtKB-KW"/>
</dbReference>
<dbReference type="CDD" id="cd23081">
    <property type="entry name" value="cpPDZ_EcRseP-like"/>
    <property type="match status" value="1"/>
</dbReference>
<evidence type="ECO:0000256" key="4">
    <source>
        <dbReference type="ARBA" id="ARBA00022670"/>
    </source>
</evidence>
<dbReference type="Pfam" id="PF17820">
    <property type="entry name" value="PDZ_6"/>
    <property type="match status" value="1"/>
</dbReference>
<evidence type="ECO:0000256" key="5">
    <source>
        <dbReference type="ARBA" id="ARBA00022692"/>
    </source>
</evidence>
<dbReference type="PANTHER" id="PTHR42837">
    <property type="entry name" value="REGULATOR OF SIGMA-E PROTEASE RSEP"/>
    <property type="match status" value="1"/>
</dbReference>
<sequence length="409" mass="44354">MLHTAAAGFDRGGARHRPRGTRGRGRRQEKVFALNSPGFLWTILSFLLVIGPLIFVHELGHYFVGRWFGVKAEVFSIGFGREIAGWTDRRGTRWKVAWLPLGGYVRFAGDMNPASQPSPEWLALPPEERAQTFQAKAVWQRFLIVAAGPVTNFICAILIFTGFLMAYGEPRSSPVVAAVEPGSGAQAAGILPGDRITGIGGHKVTTFEDIARQVVLHPGETLKVEFVREGRAQEVMATAQAKVERDKFGNEFRRGLLGVRPGERVIAPLGLSDGFVGAVRLTGQVVGTTIEGLGQIITGKRSVKELGGPLKIAKFSGEQASLGLLAFIWFVAVISINLGFINLLPIPMLDGGHLLLYLIEGVRRKPLKPEAQEWAFRTGLAALLALMIFVTVNDLASFGLLTKLGGLID</sequence>
<feature type="compositionally biased region" description="Basic residues" evidence="12">
    <location>
        <begin position="14"/>
        <end position="27"/>
    </location>
</feature>
<accession>A0A2P7QPL8</accession>
<gene>
    <name evidence="14" type="primary">rseP</name>
    <name evidence="14" type="ORF">C7I55_15220</name>
</gene>
<keyword evidence="15" id="KW-1185">Reference proteome</keyword>
<evidence type="ECO:0000259" key="13">
    <source>
        <dbReference type="SMART" id="SM00228"/>
    </source>
</evidence>
<evidence type="ECO:0000256" key="11">
    <source>
        <dbReference type="RuleBase" id="RU362031"/>
    </source>
</evidence>
<dbReference type="SUPFAM" id="SSF50156">
    <property type="entry name" value="PDZ domain-like"/>
    <property type="match status" value="1"/>
</dbReference>
<dbReference type="GO" id="GO:0004222">
    <property type="term" value="F:metalloendopeptidase activity"/>
    <property type="evidence" value="ECO:0007669"/>
    <property type="project" value="InterPro"/>
</dbReference>
<dbReference type="EC" id="3.4.24.-" evidence="11"/>
<feature type="transmembrane region" description="Helical" evidence="11">
    <location>
        <begin position="32"/>
        <end position="55"/>
    </location>
</feature>
<dbReference type="InterPro" id="IPR036034">
    <property type="entry name" value="PDZ_sf"/>
</dbReference>
<organism evidence="14 15">
    <name type="scientific">Allosphingosinicella deserti</name>
    <dbReference type="NCBI Taxonomy" id="2116704"/>
    <lineage>
        <taxon>Bacteria</taxon>
        <taxon>Pseudomonadati</taxon>
        <taxon>Pseudomonadota</taxon>
        <taxon>Alphaproteobacteria</taxon>
        <taxon>Sphingomonadales</taxon>
        <taxon>Sphingomonadaceae</taxon>
        <taxon>Allosphingosinicella</taxon>
    </lineage>
</organism>
<evidence type="ECO:0000256" key="9">
    <source>
        <dbReference type="ARBA" id="ARBA00023049"/>
    </source>
</evidence>
<evidence type="ECO:0000256" key="3">
    <source>
        <dbReference type="ARBA" id="ARBA00007931"/>
    </source>
</evidence>
<evidence type="ECO:0000313" key="14">
    <source>
        <dbReference type="EMBL" id="PSJ39901.1"/>
    </source>
</evidence>
<dbReference type="GO" id="GO:0046872">
    <property type="term" value="F:metal ion binding"/>
    <property type="evidence" value="ECO:0007669"/>
    <property type="project" value="UniProtKB-KW"/>
</dbReference>
<dbReference type="EMBL" id="PXYI01000004">
    <property type="protein sequence ID" value="PSJ39901.1"/>
    <property type="molecule type" value="Genomic_DNA"/>
</dbReference>
<protein>
    <recommendedName>
        <fullName evidence="11">Zinc metalloprotease</fullName>
        <ecNumber evidence="11">3.4.24.-</ecNumber>
    </recommendedName>
</protein>
<dbReference type="NCBIfam" id="TIGR00054">
    <property type="entry name" value="RIP metalloprotease RseP"/>
    <property type="match status" value="1"/>
</dbReference>
<dbReference type="InterPro" id="IPR001478">
    <property type="entry name" value="PDZ"/>
</dbReference>
<keyword evidence="8 11" id="KW-1133">Transmembrane helix</keyword>